<dbReference type="EMBL" id="CABFNS010000815">
    <property type="protein sequence ID" value="VUC30213.1"/>
    <property type="molecule type" value="Genomic_DNA"/>
</dbReference>
<feature type="compositionally biased region" description="Basic residues" evidence="1">
    <location>
        <begin position="138"/>
        <end position="157"/>
    </location>
</feature>
<name>A0ABY6UJM4_BIOOC</name>
<evidence type="ECO:0000313" key="4">
    <source>
        <dbReference type="Proteomes" id="UP000766486"/>
    </source>
</evidence>
<proteinExistence type="predicted"/>
<dbReference type="Proteomes" id="UP000766486">
    <property type="component" value="Unassembled WGS sequence"/>
</dbReference>
<accession>A0ABY6UJM4</accession>
<keyword evidence="2" id="KW-0732">Signal</keyword>
<evidence type="ECO:0000256" key="1">
    <source>
        <dbReference type="SAM" id="MobiDB-lite"/>
    </source>
</evidence>
<feature type="compositionally biased region" description="Low complexity" evidence="1">
    <location>
        <begin position="192"/>
        <end position="225"/>
    </location>
</feature>
<sequence>MKFATSVTAAAILFSGIAQARKDLGYKFNGMHVNNLPFPPPKKRSPGPHYCKVEPWSDRWETVSGVRDGYCEGLGDDGSNIECWRDNQCPIDAIDGLRFPCTWHNIHEAYASCDGRDFYTGHDSPSPEPQPAPGKGGKPARKTNARPKSKSSKRAAAKKYGSGGSKPRPATAKDKERISKARSKANKKSAPAKKPGLAKKPSPAKKAGPAVKAKAPSKPKAPTKAQIPPKPKRR</sequence>
<evidence type="ECO:0000256" key="2">
    <source>
        <dbReference type="SAM" id="SignalP"/>
    </source>
</evidence>
<organism evidence="3 4">
    <name type="scientific">Bionectria ochroleuca</name>
    <name type="common">Gliocladium roseum</name>
    <dbReference type="NCBI Taxonomy" id="29856"/>
    <lineage>
        <taxon>Eukaryota</taxon>
        <taxon>Fungi</taxon>
        <taxon>Dikarya</taxon>
        <taxon>Ascomycota</taxon>
        <taxon>Pezizomycotina</taxon>
        <taxon>Sordariomycetes</taxon>
        <taxon>Hypocreomycetidae</taxon>
        <taxon>Hypocreales</taxon>
        <taxon>Bionectriaceae</taxon>
        <taxon>Clonostachys</taxon>
    </lineage>
</organism>
<reference evidence="3 4" key="1">
    <citation type="submission" date="2019-06" db="EMBL/GenBank/DDBJ databases">
        <authorList>
            <person name="Broberg M."/>
        </authorList>
    </citation>
    <scope>NUCLEOTIDE SEQUENCE [LARGE SCALE GENOMIC DNA]</scope>
</reference>
<protein>
    <submittedName>
        <fullName evidence="3">Uncharacterized protein</fullName>
    </submittedName>
</protein>
<keyword evidence="4" id="KW-1185">Reference proteome</keyword>
<gene>
    <name evidence="3" type="ORF">CLO192961_LOCUS280835</name>
</gene>
<feature type="region of interest" description="Disordered" evidence="1">
    <location>
        <begin position="121"/>
        <end position="234"/>
    </location>
</feature>
<comment type="caution">
    <text evidence="3">The sequence shown here is derived from an EMBL/GenBank/DDBJ whole genome shotgun (WGS) entry which is preliminary data.</text>
</comment>
<evidence type="ECO:0000313" key="3">
    <source>
        <dbReference type="EMBL" id="VUC30213.1"/>
    </source>
</evidence>
<feature type="compositionally biased region" description="Basic residues" evidence="1">
    <location>
        <begin position="180"/>
        <end position="191"/>
    </location>
</feature>
<feature type="chain" id="PRO_5047351621" evidence="2">
    <location>
        <begin position="21"/>
        <end position="234"/>
    </location>
</feature>
<feature type="signal peptide" evidence="2">
    <location>
        <begin position="1"/>
        <end position="20"/>
    </location>
</feature>